<protein>
    <submittedName>
        <fullName evidence="1">Uncharacterized protein</fullName>
    </submittedName>
</protein>
<dbReference type="Proteomes" id="UP000586031">
    <property type="component" value="Unassembled WGS sequence"/>
</dbReference>
<dbReference type="EMBL" id="DUHE01000216">
    <property type="protein sequence ID" value="HII84717.1"/>
    <property type="molecule type" value="Genomic_DNA"/>
</dbReference>
<gene>
    <name evidence="1" type="ORF">HA271_07805</name>
</gene>
<comment type="caution">
    <text evidence="1">The sequence shown here is derived from an EMBL/GenBank/DDBJ whole genome shotgun (WGS) entry which is preliminary data.</text>
</comment>
<name>A0A7J4TL69_9EURY</name>
<proteinExistence type="predicted"/>
<evidence type="ECO:0000313" key="1">
    <source>
        <dbReference type="EMBL" id="HII84717.1"/>
    </source>
</evidence>
<accession>A0A7J4TL69</accession>
<dbReference type="AlphaFoldDB" id="A0A7J4TL69"/>
<organism evidence="1 2">
    <name type="scientific">Methanobacterium subterraneum</name>
    <dbReference type="NCBI Taxonomy" id="59277"/>
    <lineage>
        <taxon>Archaea</taxon>
        <taxon>Methanobacteriati</taxon>
        <taxon>Methanobacteriota</taxon>
        <taxon>Methanomada group</taxon>
        <taxon>Methanobacteria</taxon>
        <taxon>Methanobacteriales</taxon>
        <taxon>Methanobacteriaceae</taxon>
        <taxon>Methanobacterium</taxon>
    </lineage>
</organism>
<reference evidence="2" key="1">
    <citation type="journal article" date="2020" name="bioRxiv">
        <title>A rank-normalized archaeal taxonomy based on genome phylogeny resolves widespread incomplete and uneven classifications.</title>
        <authorList>
            <person name="Rinke C."/>
            <person name="Chuvochina M."/>
            <person name="Mussig A.J."/>
            <person name="Chaumeil P.-A."/>
            <person name="Waite D.W."/>
            <person name="Whitman W.B."/>
            <person name="Parks D.H."/>
            <person name="Hugenholtz P."/>
        </authorList>
    </citation>
    <scope>NUCLEOTIDE SEQUENCE [LARGE SCALE GENOMIC DNA]</scope>
</reference>
<sequence>MRLSQGVLCGRRIELYHPEFFEEHEEVIIFTREEFRRMYQSMDTQINHIHRLDMGLDRGEEWNSMGVWPKIMECIHILTLNLESVFNNNAIQTYLDSYIYDGMNIGEKTGINSLNEVLTPESLGVTWSK</sequence>
<evidence type="ECO:0000313" key="2">
    <source>
        <dbReference type="Proteomes" id="UP000586031"/>
    </source>
</evidence>